<evidence type="ECO:0000256" key="10">
    <source>
        <dbReference type="SAM" id="MobiDB-lite"/>
    </source>
</evidence>
<dbReference type="Pfam" id="PF00333">
    <property type="entry name" value="Ribosomal_S5"/>
    <property type="match status" value="1"/>
</dbReference>
<dbReference type="InterPro" id="IPR018192">
    <property type="entry name" value="Ribosomal_uS5_N_CS"/>
</dbReference>
<dbReference type="EMBL" id="CASHTH010001433">
    <property type="protein sequence ID" value="CAI8015263.1"/>
    <property type="molecule type" value="Genomic_DNA"/>
</dbReference>
<dbReference type="PANTHER" id="PTHR48277:SF1">
    <property type="entry name" value="MITOCHONDRIAL RIBOSOMAL PROTEIN S5"/>
    <property type="match status" value="1"/>
</dbReference>
<evidence type="ECO:0000256" key="9">
    <source>
        <dbReference type="RuleBase" id="RU003823"/>
    </source>
</evidence>
<dbReference type="GO" id="GO:0003735">
    <property type="term" value="F:structural constituent of ribosome"/>
    <property type="evidence" value="ECO:0007669"/>
    <property type="project" value="UniProtKB-UniRule"/>
</dbReference>
<dbReference type="GO" id="GO:0006412">
    <property type="term" value="P:translation"/>
    <property type="evidence" value="ECO:0007669"/>
    <property type="project" value="InterPro"/>
</dbReference>
<evidence type="ECO:0000256" key="6">
    <source>
        <dbReference type="ARBA" id="ARBA00039335"/>
    </source>
</evidence>
<sequence>MWSGGRFFRAPSVSFLLHATVAAGSRSLAKAAEQGWCAPIRGVPHLMSVGGCRHYARNPMERLTMDQLKGSVGGGRGGRGGRGRKRGGKKGMRDTQAIWIGQGKGGERWPGLSYPLEETKYSLDWLQRRGLGMKKVQEEGEERGGEERRGEDGEEKQQFMLRLRVIEGKRREVRKMSEMGWDRKGWSGRLWGGRHIGCPELPDSTPLEDFRSVVIEVKRVANQTKGGKKRTVSALVVVGNGNGMAGFAVGRGDEIKAAIRKAKNRAVNYLQFIPRCEGHTIYHNAKVKYCKTNIELERRVKGHGLRCHRSVSAVCQLAGIKDMRAKVTGSNNPLNTVRATFKGLTSQESFLDLANRTGKFVVEYRRECLDRPVVVAVPMTPGSGGRGSDEEGVWQELRDLQLVPKTALTAADSLA</sequence>
<dbReference type="Proteomes" id="UP001174909">
    <property type="component" value="Unassembled WGS sequence"/>
</dbReference>
<dbReference type="GO" id="GO:0003723">
    <property type="term" value="F:RNA binding"/>
    <property type="evidence" value="ECO:0007669"/>
    <property type="project" value="InterPro"/>
</dbReference>
<feature type="compositionally biased region" description="Basic residues" evidence="10">
    <location>
        <begin position="79"/>
        <end position="90"/>
    </location>
</feature>
<dbReference type="Gene3D" id="3.30.230.10">
    <property type="match status" value="1"/>
</dbReference>
<keyword evidence="11" id="KW-0732">Signal</keyword>
<dbReference type="Gene3D" id="3.30.160.20">
    <property type="match status" value="1"/>
</dbReference>
<dbReference type="GO" id="GO:0005763">
    <property type="term" value="C:mitochondrial small ribosomal subunit"/>
    <property type="evidence" value="ECO:0007669"/>
    <property type="project" value="UniProtKB-ARBA"/>
</dbReference>
<proteinExistence type="inferred from homology"/>
<feature type="chain" id="PRO_5041428644" description="Small ribosomal subunit protein uS5m" evidence="11">
    <location>
        <begin position="32"/>
        <end position="415"/>
    </location>
</feature>
<feature type="region of interest" description="Disordered" evidence="10">
    <location>
        <begin position="136"/>
        <end position="155"/>
    </location>
</feature>
<reference evidence="13" key="1">
    <citation type="submission" date="2023-03" db="EMBL/GenBank/DDBJ databases">
        <authorList>
            <person name="Steffen K."/>
            <person name="Cardenas P."/>
        </authorList>
    </citation>
    <scope>NUCLEOTIDE SEQUENCE</scope>
</reference>
<evidence type="ECO:0000256" key="1">
    <source>
        <dbReference type="ARBA" id="ARBA00004173"/>
    </source>
</evidence>
<protein>
    <recommendedName>
        <fullName evidence="6">Small ribosomal subunit protein uS5m</fullName>
    </recommendedName>
    <alternativeName>
        <fullName evidence="7">28S ribosomal protein S5, mitochondrial</fullName>
    </alternativeName>
</protein>
<organism evidence="13 14">
    <name type="scientific">Geodia barretti</name>
    <name type="common">Barrett's horny sponge</name>
    <dbReference type="NCBI Taxonomy" id="519541"/>
    <lineage>
        <taxon>Eukaryota</taxon>
        <taxon>Metazoa</taxon>
        <taxon>Porifera</taxon>
        <taxon>Demospongiae</taxon>
        <taxon>Heteroscleromorpha</taxon>
        <taxon>Tetractinellida</taxon>
        <taxon>Astrophorina</taxon>
        <taxon>Geodiidae</taxon>
        <taxon>Geodia</taxon>
    </lineage>
</organism>
<dbReference type="Pfam" id="PF03719">
    <property type="entry name" value="Ribosomal_S5_C"/>
    <property type="match status" value="1"/>
</dbReference>
<evidence type="ECO:0000256" key="7">
    <source>
        <dbReference type="ARBA" id="ARBA00041606"/>
    </source>
</evidence>
<dbReference type="AlphaFoldDB" id="A0AA35WBI0"/>
<evidence type="ECO:0000313" key="14">
    <source>
        <dbReference type="Proteomes" id="UP001174909"/>
    </source>
</evidence>
<keyword evidence="4" id="KW-0496">Mitochondrion</keyword>
<accession>A0AA35WBI0</accession>
<evidence type="ECO:0000256" key="3">
    <source>
        <dbReference type="ARBA" id="ARBA00022980"/>
    </source>
</evidence>
<dbReference type="PROSITE" id="PS00585">
    <property type="entry name" value="RIBOSOMAL_S5"/>
    <property type="match status" value="1"/>
</dbReference>
<dbReference type="InterPro" id="IPR013810">
    <property type="entry name" value="Ribosomal_uS5_N"/>
</dbReference>
<dbReference type="FunFam" id="3.30.230.10:FF:000002">
    <property type="entry name" value="30S ribosomal protein S5"/>
    <property type="match status" value="1"/>
</dbReference>
<evidence type="ECO:0000256" key="4">
    <source>
        <dbReference type="ARBA" id="ARBA00023128"/>
    </source>
</evidence>
<dbReference type="InterPro" id="IPR005324">
    <property type="entry name" value="Ribosomal_uS5_C"/>
</dbReference>
<dbReference type="SUPFAM" id="SSF54768">
    <property type="entry name" value="dsRNA-binding domain-like"/>
    <property type="match status" value="1"/>
</dbReference>
<evidence type="ECO:0000256" key="8">
    <source>
        <dbReference type="PROSITE-ProRule" id="PRU00268"/>
    </source>
</evidence>
<keyword evidence="3 8" id="KW-0689">Ribosomal protein</keyword>
<keyword evidence="5 8" id="KW-0687">Ribonucleoprotein</keyword>
<feature type="signal peptide" evidence="11">
    <location>
        <begin position="1"/>
        <end position="31"/>
    </location>
</feature>
<name>A0AA35WBI0_GEOBA</name>
<dbReference type="InterPro" id="IPR014721">
    <property type="entry name" value="Ribsml_uS5_D2-typ_fold_subgr"/>
</dbReference>
<evidence type="ECO:0000256" key="11">
    <source>
        <dbReference type="SAM" id="SignalP"/>
    </source>
</evidence>
<dbReference type="InterPro" id="IPR020568">
    <property type="entry name" value="Ribosomal_Su5_D2-typ_SF"/>
</dbReference>
<dbReference type="FunFam" id="3.30.160.20:FF:000022">
    <property type="entry name" value="28S ribosomal protein S5, mitochondrial"/>
    <property type="match status" value="1"/>
</dbReference>
<dbReference type="InterPro" id="IPR000851">
    <property type="entry name" value="Ribosomal_uS5"/>
</dbReference>
<keyword evidence="14" id="KW-1185">Reference proteome</keyword>
<comment type="caution">
    <text evidence="13">The sequence shown here is derived from an EMBL/GenBank/DDBJ whole genome shotgun (WGS) entry which is preliminary data.</text>
</comment>
<gene>
    <name evidence="13" type="ORF">GBAR_LOCUS9479</name>
</gene>
<comment type="subcellular location">
    <subcellularLocation>
        <location evidence="1">Mitochondrion</location>
    </subcellularLocation>
</comment>
<evidence type="ECO:0000256" key="2">
    <source>
        <dbReference type="ARBA" id="ARBA00008945"/>
    </source>
</evidence>
<dbReference type="PROSITE" id="PS50881">
    <property type="entry name" value="S5_DSRBD"/>
    <property type="match status" value="1"/>
</dbReference>
<evidence type="ECO:0000313" key="13">
    <source>
        <dbReference type="EMBL" id="CAI8015263.1"/>
    </source>
</evidence>
<dbReference type="GO" id="GO:0005743">
    <property type="term" value="C:mitochondrial inner membrane"/>
    <property type="evidence" value="ECO:0007669"/>
    <property type="project" value="UniProtKB-ARBA"/>
</dbReference>
<evidence type="ECO:0000259" key="12">
    <source>
        <dbReference type="PROSITE" id="PS50881"/>
    </source>
</evidence>
<evidence type="ECO:0000256" key="5">
    <source>
        <dbReference type="ARBA" id="ARBA00023274"/>
    </source>
</evidence>
<feature type="domain" description="S5 DRBM" evidence="12">
    <location>
        <begin position="210"/>
        <end position="273"/>
    </location>
</feature>
<dbReference type="PANTHER" id="PTHR48277">
    <property type="entry name" value="MITOCHONDRIAL RIBOSOMAL PROTEIN S5"/>
    <property type="match status" value="1"/>
</dbReference>
<feature type="region of interest" description="Disordered" evidence="10">
    <location>
        <begin position="63"/>
        <end position="93"/>
    </location>
</feature>
<comment type="similarity">
    <text evidence="2 9">Belongs to the universal ribosomal protein uS5 family.</text>
</comment>
<dbReference type="SUPFAM" id="SSF54211">
    <property type="entry name" value="Ribosomal protein S5 domain 2-like"/>
    <property type="match status" value="1"/>
</dbReference>